<protein>
    <submittedName>
        <fullName evidence="3">Amidohydrolase</fullName>
    </submittedName>
</protein>
<dbReference type="PANTHER" id="PTHR43135:SF3">
    <property type="entry name" value="ALPHA-D-RIBOSE 1-METHYLPHOSPHONATE 5-TRIPHOSPHATE DIPHOSPHATASE"/>
    <property type="match status" value="1"/>
</dbReference>
<evidence type="ECO:0000313" key="3">
    <source>
        <dbReference type="EMBL" id="KFZ31151.1"/>
    </source>
</evidence>
<reference evidence="3 4" key="1">
    <citation type="submission" date="2014-06" db="EMBL/GenBank/DDBJ databases">
        <title>The draft genome sequence of Idiomarina salinarum ISL-52.</title>
        <authorList>
            <person name="Du J."/>
            <person name="Shao Z."/>
        </authorList>
    </citation>
    <scope>NUCLEOTIDE SEQUENCE [LARGE SCALE GENOMIC DNA]</scope>
    <source>
        <strain evidence="3 4">ISL-52</strain>
    </source>
</reference>
<dbReference type="GO" id="GO:0016810">
    <property type="term" value="F:hydrolase activity, acting on carbon-nitrogen (but not peptide) bonds"/>
    <property type="evidence" value="ECO:0007669"/>
    <property type="project" value="InterPro"/>
</dbReference>
<dbReference type="InterPro" id="IPR006680">
    <property type="entry name" value="Amidohydro-rel"/>
</dbReference>
<dbReference type="SUPFAM" id="SSF51556">
    <property type="entry name" value="Metallo-dependent hydrolases"/>
    <property type="match status" value="1"/>
</dbReference>
<evidence type="ECO:0000256" key="1">
    <source>
        <dbReference type="SAM" id="SignalP"/>
    </source>
</evidence>
<accession>A0A094JF08</accession>
<feature type="signal peptide" evidence="1">
    <location>
        <begin position="1"/>
        <end position="17"/>
    </location>
</feature>
<proteinExistence type="predicted"/>
<feature type="chain" id="PRO_5001905188" evidence="1">
    <location>
        <begin position="18"/>
        <end position="459"/>
    </location>
</feature>
<dbReference type="eggNOG" id="COG1228">
    <property type="taxonomic scope" value="Bacteria"/>
</dbReference>
<organism evidence="3 4">
    <name type="scientific">Pseudidiomarina salinarum</name>
    <dbReference type="NCBI Taxonomy" id="435908"/>
    <lineage>
        <taxon>Bacteria</taxon>
        <taxon>Pseudomonadati</taxon>
        <taxon>Pseudomonadota</taxon>
        <taxon>Gammaproteobacteria</taxon>
        <taxon>Alteromonadales</taxon>
        <taxon>Idiomarinaceae</taxon>
        <taxon>Pseudidiomarina</taxon>
    </lineage>
</organism>
<dbReference type="STRING" id="435908.IDSA_06645"/>
<dbReference type="Gene3D" id="2.30.40.10">
    <property type="entry name" value="Urease, subunit C, domain 1"/>
    <property type="match status" value="2"/>
</dbReference>
<dbReference type="Pfam" id="PF01979">
    <property type="entry name" value="Amidohydro_1"/>
    <property type="match status" value="1"/>
</dbReference>
<name>A0A094JF08_9GAMM</name>
<dbReference type="PANTHER" id="PTHR43135">
    <property type="entry name" value="ALPHA-D-RIBOSE 1-METHYLPHOSPHONATE 5-TRIPHOSPHATE DIPHOSPHATASE"/>
    <property type="match status" value="1"/>
</dbReference>
<dbReference type="SUPFAM" id="SSF51338">
    <property type="entry name" value="Composite domain of metallo-dependent hydrolases"/>
    <property type="match status" value="1"/>
</dbReference>
<dbReference type="InterPro" id="IPR032466">
    <property type="entry name" value="Metal_Hydrolase"/>
</dbReference>
<sequence length="459" mass="49753">MPRLNFGLILSSALLVAACSPQPPEGPALIEADQAVVNTAVIDFEGRKAVVREQQTVLIKDDRIVHVGPTSEIVVDDDALVIEGDGRYLLAGLTEMHGHVPPAASFGELPERYLNDVLFLYVANGVTTVRGMLGYPHQLQLKDDIASGQRMGPTLYLAGPSFSGNSVESAAQATQRVIEQRDQGWDLLKIHPGLTLEEYLALTSTATAADMDFAGHVPSAVGLEVALKAGQRTIDHLDGYLEHVDALTRPITEEELLELVQMTIRYEAGVVPTQALWATLIGAADEQQLKSYPELNLVPPAVRKGWLDFLKNPTTSYFNPTTAAIQQQNRQRLLKALHDGGAEILFGTDAPQLFSVPGFSIHREIDMMAEADLTPAAILYSATVATGNYFAEQDRFGRIAAGHRADFLLLPGNPLDNADVLRDLDGVMIRGYWLDRAVIDARLAEIQAAYTAGSAEGVL</sequence>
<dbReference type="PROSITE" id="PS51257">
    <property type="entry name" value="PROKAR_LIPOPROTEIN"/>
    <property type="match status" value="1"/>
</dbReference>
<keyword evidence="4" id="KW-1185">Reference proteome</keyword>
<dbReference type="Proteomes" id="UP000054363">
    <property type="component" value="Unassembled WGS sequence"/>
</dbReference>
<evidence type="ECO:0000313" key="4">
    <source>
        <dbReference type="Proteomes" id="UP000054363"/>
    </source>
</evidence>
<dbReference type="AlphaFoldDB" id="A0A094JF08"/>
<gene>
    <name evidence="3" type="ORF">IDSA_06645</name>
</gene>
<dbReference type="Gene3D" id="3.20.20.140">
    <property type="entry name" value="Metal-dependent hydrolases"/>
    <property type="match status" value="2"/>
</dbReference>
<feature type="domain" description="Amidohydrolase-related" evidence="2">
    <location>
        <begin position="88"/>
        <end position="431"/>
    </location>
</feature>
<evidence type="ECO:0000259" key="2">
    <source>
        <dbReference type="Pfam" id="PF01979"/>
    </source>
</evidence>
<comment type="caution">
    <text evidence="3">The sequence shown here is derived from an EMBL/GenBank/DDBJ whole genome shotgun (WGS) entry which is preliminary data.</text>
</comment>
<dbReference type="EMBL" id="JPER01000002">
    <property type="protein sequence ID" value="KFZ31151.1"/>
    <property type="molecule type" value="Genomic_DNA"/>
</dbReference>
<dbReference type="InterPro" id="IPR051781">
    <property type="entry name" value="Metallo-dep_Hydrolase"/>
</dbReference>
<keyword evidence="1" id="KW-0732">Signal</keyword>
<dbReference type="RefSeq" id="WP_034775215.1">
    <property type="nucleotide sequence ID" value="NZ_JPER01000002.1"/>
</dbReference>
<dbReference type="OrthoDB" id="6190564at2"/>
<dbReference type="InterPro" id="IPR011059">
    <property type="entry name" value="Metal-dep_hydrolase_composite"/>
</dbReference>
<keyword evidence="3" id="KW-0378">Hydrolase</keyword>